<evidence type="ECO:0000313" key="2">
    <source>
        <dbReference type="Proteomes" id="UP001281147"/>
    </source>
</evidence>
<name>A0ACC3NL89_9PEZI</name>
<organism evidence="1 2">
    <name type="scientific">Vermiconidia calcicola</name>
    <dbReference type="NCBI Taxonomy" id="1690605"/>
    <lineage>
        <taxon>Eukaryota</taxon>
        <taxon>Fungi</taxon>
        <taxon>Dikarya</taxon>
        <taxon>Ascomycota</taxon>
        <taxon>Pezizomycotina</taxon>
        <taxon>Dothideomycetes</taxon>
        <taxon>Dothideomycetidae</taxon>
        <taxon>Mycosphaerellales</taxon>
        <taxon>Extremaceae</taxon>
        <taxon>Vermiconidia</taxon>
    </lineage>
</organism>
<accession>A0ACC3NL89</accession>
<reference evidence="1" key="1">
    <citation type="submission" date="2023-07" db="EMBL/GenBank/DDBJ databases">
        <title>Black Yeasts Isolated from many extreme environments.</title>
        <authorList>
            <person name="Coleine C."/>
            <person name="Stajich J.E."/>
            <person name="Selbmann L."/>
        </authorList>
    </citation>
    <scope>NUCLEOTIDE SEQUENCE</scope>
    <source>
        <strain evidence="1">CCFEE 5714</strain>
    </source>
</reference>
<sequence length="457" mass="48264">MKVTASTLLAVVAFATSQAAAVPSAEADARRIRVGFCGAPGSACLVGRDNKDPQGDEVGYCSTPGSACHTVKRAAHAISEALAEARASATSTWCAAPGAPCDKAASAIDEIADKTQQVYERVYEREAEAEAVADPNAEARRRIRPGFCGAPGSACLVGRDAEPEAEAEARRIHSGFCGAPGSPCLNGRDAEAEPEAEARRRRHRIRPGFCGAPGSPCLSGRDAEPNARRIRPGFCGAPGSACLLGRDAIAEAEARRIRPGFCGAPGSPCLVGRDAEPEAEADAEARRIRPGFCGAPGSPCLSGRDAEAEAEARRYHRIRPGFCGAPGSPCLVGRDAEAIGKIFEANHPGFLRHECYKEGNECNTILKLKQVFQRVKYESDEANALNDVDQQLQHCNKPGSKCGVLTEAHAYAKKNNKAAAKRAEENCKKGICQITERDLAAIEETINEAVASLDAEE</sequence>
<keyword evidence="2" id="KW-1185">Reference proteome</keyword>
<gene>
    <name evidence="1" type="ORF">LTR37_004820</name>
</gene>
<comment type="caution">
    <text evidence="1">The sequence shown here is derived from an EMBL/GenBank/DDBJ whole genome shotgun (WGS) entry which is preliminary data.</text>
</comment>
<dbReference type="EMBL" id="JAUTXU010000029">
    <property type="protein sequence ID" value="KAK3718904.1"/>
    <property type="molecule type" value="Genomic_DNA"/>
</dbReference>
<proteinExistence type="predicted"/>
<protein>
    <submittedName>
        <fullName evidence="1">Uncharacterized protein</fullName>
    </submittedName>
</protein>
<evidence type="ECO:0000313" key="1">
    <source>
        <dbReference type="EMBL" id="KAK3718904.1"/>
    </source>
</evidence>
<dbReference type="Proteomes" id="UP001281147">
    <property type="component" value="Unassembled WGS sequence"/>
</dbReference>